<evidence type="ECO:0000313" key="5">
    <source>
        <dbReference type="EMBL" id="SFR98897.1"/>
    </source>
</evidence>
<dbReference type="Gene3D" id="3.40.50.2300">
    <property type="match status" value="2"/>
</dbReference>
<keyword evidence="6" id="KW-1185">Reference proteome</keyword>
<dbReference type="Proteomes" id="UP000199659">
    <property type="component" value="Unassembled WGS sequence"/>
</dbReference>
<keyword evidence="2" id="KW-0238">DNA-binding</keyword>
<evidence type="ECO:0000259" key="4">
    <source>
        <dbReference type="PROSITE" id="PS50949"/>
    </source>
</evidence>
<dbReference type="PANTHER" id="PTHR30146:SF150">
    <property type="entry name" value="ARABINOSE METABOLISM TRANSCRIPTIONAL REPRESSOR"/>
    <property type="match status" value="1"/>
</dbReference>
<dbReference type="Pfam" id="PF00392">
    <property type="entry name" value="GntR"/>
    <property type="match status" value="1"/>
</dbReference>
<dbReference type="InterPro" id="IPR000524">
    <property type="entry name" value="Tscrpt_reg_HTH_GntR"/>
</dbReference>
<keyword evidence="1" id="KW-0805">Transcription regulation</keyword>
<dbReference type="Gene3D" id="1.10.10.10">
    <property type="entry name" value="Winged helix-like DNA-binding domain superfamily/Winged helix DNA-binding domain"/>
    <property type="match status" value="1"/>
</dbReference>
<dbReference type="AlphaFoldDB" id="A0A1I6L629"/>
<organism evidence="5 6">
    <name type="scientific">Anaeromicropila populeti</name>
    <dbReference type="NCBI Taxonomy" id="37658"/>
    <lineage>
        <taxon>Bacteria</taxon>
        <taxon>Bacillati</taxon>
        <taxon>Bacillota</taxon>
        <taxon>Clostridia</taxon>
        <taxon>Lachnospirales</taxon>
        <taxon>Lachnospiraceae</taxon>
        <taxon>Anaeromicropila</taxon>
    </lineage>
</organism>
<dbReference type="InterPro" id="IPR033532">
    <property type="entry name" value="AraR_ligand_bind_dom"/>
</dbReference>
<dbReference type="InterPro" id="IPR036388">
    <property type="entry name" value="WH-like_DNA-bd_sf"/>
</dbReference>
<dbReference type="SMART" id="SM00345">
    <property type="entry name" value="HTH_GNTR"/>
    <property type="match status" value="1"/>
</dbReference>
<dbReference type="SUPFAM" id="SSF46785">
    <property type="entry name" value="Winged helix' DNA-binding domain"/>
    <property type="match status" value="1"/>
</dbReference>
<sequence length="364" mass="41277">MDSNQGKPKYYILMEDLKEAIRSGKIKPGDKLLSENQLTVKYGVSRHTVRKALSMLQNDGYIVVEHGRGSFCADTVFTRGSSKNIAVITTYISNYIFPLLIKGIDNVLTEQGYSIILKNTKNSRAIEMACLEDVLKKNVDGVIIEPSKSQIYSRHLEIYKKFDECNIPCVFIHGTYPQFKDKPSIVMDDEKGMYLITKYLIDLGHKNLVGIFKTDDNQGFRRHIGFVKALNECGIMYNPEMVIWYHTEDKLLKPRAEMIEMIRNGVRFDAVVCYNDQLAHIMINTLREIGLSVPRDVSVTGFDNSYSTEIGVLGVTTVEHPKERLGAMAAELLLERINGVSEENSRVPRVIEPQLIIKDSCIAR</sequence>
<dbReference type="PROSITE" id="PS50949">
    <property type="entry name" value="HTH_GNTR"/>
    <property type="match status" value="1"/>
</dbReference>
<dbReference type="PRINTS" id="PR00035">
    <property type="entry name" value="HTHGNTR"/>
</dbReference>
<evidence type="ECO:0000256" key="3">
    <source>
        <dbReference type="ARBA" id="ARBA00023163"/>
    </source>
</evidence>
<gene>
    <name evidence="5" type="ORF">SAMN05661086_03075</name>
</gene>
<proteinExistence type="predicted"/>
<dbReference type="InterPro" id="IPR046335">
    <property type="entry name" value="LacI/GalR-like_sensor"/>
</dbReference>
<dbReference type="Pfam" id="PF13377">
    <property type="entry name" value="Peripla_BP_3"/>
    <property type="match status" value="1"/>
</dbReference>
<dbReference type="PANTHER" id="PTHR30146">
    <property type="entry name" value="LACI-RELATED TRANSCRIPTIONAL REPRESSOR"/>
    <property type="match status" value="1"/>
</dbReference>
<evidence type="ECO:0000313" key="6">
    <source>
        <dbReference type="Proteomes" id="UP000199659"/>
    </source>
</evidence>
<accession>A0A1I6L629</accession>
<evidence type="ECO:0000256" key="2">
    <source>
        <dbReference type="ARBA" id="ARBA00023125"/>
    </source>
</evidence>
<dbReference type="CDD" id="cd07377">
    <property type="entry name" value="WHTH_GntR"/>
    <property type="match status" value="1"/>
</dbReference>
<dbReference type="RefSeq" id="WP_092562652.1">
    <property type="nucleotide sequence ID" value="NZ_FOYZ01000014.1"/>
</dbReference>
<dbReference type="InterPro" id="IPR028082">
    <property type="entry name" value="Peripla_BP_I"/>
</dbReference>
<protein>
    <submittedName>
        <fullName evidence="5">GntR family transcriptional regulator, arabinose operon transcriptional repressor</fullName>
    </submittedName>
</protein>
<reference evidence="5 6" key="1">
    <citation type="submission" date="2016-10" db="EMBL/GenBank/DDBJ databases">
        <authorList>
            <person name="de Groot N.N."/>
        </authorList>
    </citation>
    <scope>NUCLEOTIDE SEQUENCE [LARGE SCALE GENOMIC DNA]</scope>
    <source>
        <strain evidence="5 6">743A</strain>
    </source>
</reference>
<dbReference type="InterPro" id="IPR036390">
    <property type="entry name" value="WH_DNA-bd_sf"/>
</dbReference>
<dbReference type="GO" id="GO:0003700">
    <property type="term" value="F:DNA-binding transcription factor activity"/>
    <property type="evidence" value="ECO:0007669"/>
    <property type="project" value="InterPro"/>
</dbReference>
<dbReference type="EMBL" id="FOYZ01000014">
    <property type="protein sequence ID" value="SFR98897.1"/>
    <property type="molecule type" value="Genomic_DNA"/>
</dbReference>
<evidence type="ECO:0000256" key="1">
    <source>
        <dbReference type="ARBA" id="ARBA00023015"/>
    </source>
</evidence>
<dbReference type="OrthoDB" id="9813468at2"/>
<feature type="domain" description="HTH gntR-type" evidence="4">
    <location>
        <begin position="7"/>
        <end position="75"/>
    </location>
</feature>
<keyword evidence="3" id="KW-0804">Transcription</keyword>
<dbReference type="STRING" id="37658.SAMN05661086_03075"/>
<dbReference type="GO" id="GO:0000976">
    <property type="term" value="F:transcription cis-regulatory region binding"/>
    <property type="evidence" value="ECO:0007669"/>
    <property type="project" value="TreeGrafter"/>
</dbReference>
<dbReference type="CDD" id="cd01541">
    <property type="entry name" value="PBP1_AraR"/>
    <property type="match status" value="1"/>
</dbReference>
<dbReference type="SUPFAM" id="SSF53822">
    <property type="entry name" value="Periplasmic binding protein-like I"/>
    <property type="match status" value="1"/>
</dbReference>
<name>A0A1I6L629_9FIRM</name>